<dbReference type="GO" id="GO:0005876">
    <property type="term" value="C:spindle microtubule"/>
    <property type="evidence" value="ECO:0007669"/>
    <property type="project" value="TreeGrafter"/>
</dbReference>
<proteinExistence type="inferred from homology"/>
<dbReference type="GO" id="GO:0044732">
    <property type="term" value="C:mitotic spindle pole body"/>
    <property type="evidence" value="ECO:0007669"/>
    <property type="project" value="TreeGrafter"/>
</dbReference>
<dbReference type="InterPro" id="IPR013958">
    <property type="entry name" value="DASH_Dad1"/>
</dbReference>
<evidence type="ECO:0000256" key="10">
    <source>
        <dbReference type="ARBA" id="ARBA00022776"/>
    </source>
</evidence>
<dbReference type="PANTHER" id="PTHR28025:SF1">
    <property type="entry name" value="DASH COMPLEX SUBUNIT DAD1"/>
    <property type="match status" value="1"/>
</dbReference>
<evidence type="ECO:0000256" key="14">
    <source>
        <dbReference type="ARBA" id="ARBA00023306"/>
    </source>
</evidence>
<comment type="similarity">
    <text evidence="4">Belongs to the DASH complex DAD1 family.</text>
</comment>
<keyword evidence="11" id="KW-0995">Kinetochore</keyword>
<dbReference type="GO" id="GO:0051301">
    <property type="term" value="P:cell division"/>
    <property type="evidence" value="ECO:0007669"/>
    <property type="project" value="UniProtKB-KW"/>
</dbReference>
<evidence type="ECO:0000256" key="1">
    <source>
        <dbReference type="ARBA" id="ARBA00004123"/>
    </source>
</evidence>
<keyword evidence="8" id="KW-0132">Cell division</keyword>
<keyword evidence="7" id="KW-0963">Cytoplasm</keyword>
<keyword evidence="10" id="KW-0498">Mitosis</keyword>
<dbReference type="Proteomes" id="UP000268162">
    <property type="component" value="Unassembled WGS sequence"/>
</dbReference>
<comment type="subcellular location">
    <subcellularLocation>
        <location evidence="3">Chromosome</location>
        <location evidence="3">Centromere</location>
        <location evidence="3">Kinetochore</location>
    </subcellularLocation>
    <subcellularLocation>
        <location evidence="2">Cytoplasm</location>
        <location evidence="2">Cytoskeleton</location>
        <location evidence="2">Spindle</location>
    </subcellularLocation>
    <subcellularLocation>
        <location evidence="1">Nucleus</location>
    </subcellularLocation>
</comment>
<evidence type="ECO:0000256" key="3">
    <source>
        <dbReference type="ARBA" id="ARBA00004629"/>
    </source>
</evidence>
<evidence type="ECO:0000256" key="13">
    <source>
        <dbReference type="ARBA" id="ARBA00023242"/>
    </source>
</evidence>
<evidence type="ECO:0000256" key="9">
    <source>
        <dbReference type="ARBA" id="ARBA00022701"/>
    </source>
</evidence>
<dbReference type="EMBL" id="ML002342">
    <property type="protein sequence ID" value="RKP38662.1"/>
    <property type="molecule type" value="Genomic_DNA"/>
</dbReference>
<name>A0A4Q0A081_9FUNG</name>
<evidence type="ECO:0000256" key="8">
    <source>
        <dbReference type="ARBA" id="ARBA00022618"/>
    </source>
</evidence>
<dbReference type="GO" id="GO:0042729">
    <property type="term" value="C:DASH complex"/>
    <property type="evidence" value="ECO:0007669"/>
    <property type="project" value="InterPro"/>
</dbReference>
<evidence type="ECO:0000256" key="11">
    <source>
        <dbReference type="ARBA" id="ARBA00022838"/>
    </source>
</evidence>
<gene>
    <name evidence="18" type="ORF">BJ085DRAFT_36544</name>
</gene>
<dbReference type="OrthoDB" id="5566853at2759"/>
<keyword evidence="12" id="KW-0206">Cytoskeleton</keyword>
<keyword evidence="13" id="KW-0539">Nucleus</keyword>
<keyword evidence="9" id="KW-0493">Microtubule</keyword>
<keyword evidence="6" id="KW-0158">Chromosome</keyword>
<dbReference type="GO" id="GO:0051010">
    <property type="term" value="F:microtubule plus-end binding"/>
    <property type="evidence" value="ECO:0007669"/>
    <property type="project" value="TreeGrafter"/>
</dbReference>
<evidence type="ECO:0000256" key="6">
    <source>
        <dbReference type="ARBA" id="ARBA00022454"/>
    </source>
</evidence>
<evidence type="ECO:0000256" key="5">
    <source>
        <dbReference type="ARBA" id="ARBA00020261"/>
    </source>
</evidence>
<dbReference type="AlphaFoldDB" id="A0A4Q0A081"/>
<evidence type="ECO:0000313" key="18">
    <source>
        <dbReference type="EMBL" id="RKP38662.1"/>
    </source>
</evidence>
<dbReference type="GO" id="GO:0072686">
    <property type="term" value="C:mitotic spindle"/>
    <property type="evidence" value="ECO:0007669"/>
    <property type="project" value="InterPro"/>
</dbReference>
<reference evidence="19" key="1">
    <citation type="journal article" date="2018" name="Nat. Microbiol.">
        <title>Leveraging single-cell genomics to expand the fungal tree of life.</title>
        <authorList>
            <person name="Ahrendt S.R."/>
            <person name="Quandt C.A."/>
            <person name="Ciobanu D."/>
            <person name="Clum A."/>
            <person name="Salamov A."/>
            <person name="Andreopoulos B."/>
            <person name="Cheng J.F."/>
            <person name="Woyke T."/>
            <person name="Pelin A."/>
            <person name="Henrissat B."/>
            <person name="Reynolds N.K."/>
            <person name="Benny G.L."/>
            <person name="Smith M.E."/>
            <person name="James T.Y."/>
            <person name="Grigoriev I.V."/>
        </authorList>
    </citation>
    <scope>NUCLEOTIDE SEQUENCE [LARGE SCALE GENOMIC DNA]</scope>
    <source>
        <strain evidence="19">RSA 468</strain>
    </source>
</reference>
<evidence type="ECO:0000313" key="19">
    <source>
        <dbReference type="Proteomes" id="UP000268162"/>
    </source>
</evidence>
<dbReference type="PANTHER" id="PTHR28025">
    <property type="entry name" value="DASH COMPLEX SUBUNIT DAD1"/>
    <property type="match status" value="1"/>
</dbReference>
<keyword evidence="15" id="KW-0137">Centromere</keyword>
<accession>A0A4Q0A081</accession>
<keyword evidence="14" id="KW-0131">Cell cycle</keyword>
<keyword evidence="19" id="KW-1185">Reference proteome</keyword>
<evidence type="ECO:0000256" key="15">
    <source>
        <dbReference type="ARBA" id="ARBA00023328"/>
    </source>
</evidence>
<organism evidence="18 19">
    <name type="scientific">Dimargaris cristalligena</name>
    <dbReference type="NCBI Taxonomy" id="215637"/>
    <lineage>
        <taxon>Eukaryota</taxon>
        <taxon>Fungi</taxon>
        <taxon>Fungi incertae sedis</taxon>
        <taxon>Zoopagomycota</taxon>
        <taxon>Kickxellomycotina</taxon>
        <taxon>Dimargaritomycetes</taxon>
        <taxon>Dimargaritales</taxon>
        <taxon>Dimargaritaceae</taxon>
        <taxon>Dimargaris</taxon>
    </lineage>
</organism>
<protein>
    <recommendedName>
        <fullName evidence="5">DASH complex subunit DAD1</fullName>
    </recommendedName>
    <alternativeName>
        <fullName evidence="16">Outer kinetochore protein DAD1</fullName>
    </alternativeName>
</protein>
<evidence type="ECO:0000256" key="7">
    <source>
        <dbReference type="ARBA" id="ARBA00022490"/>
    </source>
</evidence>
<dbReference type="Pfam" id="PF08649">
    <property type="entry name" value="DASH_Dad1"/>
    <property type="match status" value="1"/>
</dbReference>
<feature type="coiled-coil region" evidence="17">
    <location>
        <begin position="25"/>
        <end position="52"/>
    </location>
</feature>
<keyword evidence="17" id="KW-0175">Coiled coil</keyword>
<evidence type="ECO:0000256" key="2">
    <source>
        <dbReference type="ARBA" id="ARBA00004186"/>
    </source>
</evidence>
<evidence type="ECO:0000256" key="17">
    <source>
        <dbReference type="SAM" id="Coils"/>
    </source>
</evidence>
<evidence type="ECO:0000256" key="4">
    <source>
        <dbReference type="ARBA" id="ARBA00010146"/>
    </source>
</evidence>
<evidence type="ECO:0000256" key="12">
    <source>
        <dbReference type="ARBA" id="ARBA00023212"/>
    </source>
</evidence>
<sequence length="76" mass="8626">MSSSGDSQAFERERNHLIYEIAQGLDRLTNNLSQLNRNLQDANSLGQSMEQTADVWRAFNQQIAQTSNDPSDNRVE</sequence>
<evidence type="ECO:0000256" key="16">
    <source>
        <dbReference type="ARBA" id="ARBA00030566"/>
    </source>
</evidence>